<protein>
    <submittedName>
        <fullName evidence="2">Non-ribosomal peptide synthetase protein</fullName>
    </submittedName>
</protein>
<dbReference type="EMBL" id="JBBBZM010000633">
    <property type="protein sequence ID" value="KAL0630457.1"/>
    <property type="molecule type" value="Genomic_DNA"/>
</dbReference>
<feature type="domain" description="Condensation" evidence="1">
    <location>
        <begin position="24"/>
        <end position="221"/>
    </location>
</feature>
<keyword evidence="3" id="KW-1185">Reference proteome</keyword>
<proteinExistence type="predicted"/>
<feature type="non-terminal residue" evidence="2">
    <location>
        <position position="247"/>
    </location>
</feature>
<accession>A0ABR3G3C6</accession>
<evidence type="ECO:0000259" key="1">
    <source>
        <dbReference type="Pfam" id="PF00668"/>
    </source>
</evidence>
<dbReference type="Gene3D" id="3.30.559.30">
    <property type="entry name" value="Nonribosomal peptide synthetase, condensation domain"/>
    <property type="match status" value="1"/>
</dbReference>
<dbReference type="Pfam" id="PF00668">
    <property type="entry name" value="Condensation"/>
    <property type="match status" value="1"/>
</dbReference>
<dbReference type="Proteomes" id="UP001447188">
    <property type="component" value="Unassembled WGS sequence"/>
</dbReference>
<reference evidence="2 3" key="1">
    <citation type="submission" date="2024-02" db="EMBL/GenBank/DDBJ databases">
        <title>Discinaceae phylogenomics.</title>
        <authorList>
            <person name="Dirks A.C."/>
            <person name="James T.Y."/>
        </authorList>
    </citation>
    <scope>NUCLEOTIDE SEQUENCE [LARGE SCALE GENOMIC DNA]</scope>
    <source>
        <strain evidence="2 3">ACD0624</strain>
    </source>
</reference>
<gene>
    <name evidence="2" type="primary">pksM3</name>
    <name evidence="2" type="ORF">Q9L58_010696</name>
</gene>
<comment type="caution">
    <text evidence="2">The sequence shown here is derived from an EMBL/GenBank/DDBJ whole genome shotgun (WGS) entry which is preliminary data.</text>
</comment>
<name>A0ABR3G3C6_9PEZI</name>
<evidence type="ECO:0000313" key="2">
    <source>
        <dbReference type="EMBL" id="KAL0630457.1"/>
    </source>
</evidence>
<organism evidence="2 3">
    <name type="scientific">Discina gigas</name>
    <dbReference type="NCBI Taxonomy" id="1032678"/>
    <lineage>
        <taxon>Eukaryota</taxon>
        <taxon>Fungi</taxon>
        <taxon>Dikarya</taxon>
        <taxon>Ascomycota</taxon>
        <taxon>Pezizomycotina</taxon>
        <taxon>Pezizomycetes</taxon>
        <taxon>Pezizales</taxon>
        <taxon>Discinaceae</taxon>
        <taxon>Discina</taxon>
    </lineage>
</organism>
<dbReference type="PANTHER" id="PTHR45527:SF1">
    <property type="entry name" value="FATTY ACID SYNTHASE"/>
    <property type="match status" value="1"/>
</dbReference>
<sequence>MSDVPTDRPRSSTAGIPRYLRSVLPDKLYQSVRDFSALYGDAPYAIFLGALQVYLSRYTAQSDIVIGMLAPHRGGKVSDMSADILPVGTEDIGSRSFRNLLEHIRASLSVQTKSTSEANATSPSNGADFQILFSYRSANDEPGTSLHVLNAAQSPRYELFLEVIEQDDSFVFYLRYDASLFDAPTVERIQHQYFRLLESILAAPDLFPEDYSILPDKDLQDVIHEWNKTKFEYPADTCFHELFEIQS</sequence>
<dbReference type="InterPro" id="IPR001242">
    <property type="entry name" value="Condensation_dom"/>
</dbReference>
<dbReference type="PANTHER" id="PTHR45527">
    <property type="entry name" value="NONRIBOSOMAL PEPTIDE SYNTHETASE"/>
    <property type="match status" value="1"/>
</dbReference>
<evidence type="ECO:0000313" key="3">
    <source>
        <dbReference type="Proteomes" id="UP001447188"/>
    </source>
</evidence>
<dbReference type="SUPFAM" id="SSF52777">
    <property type="entry name" value="CoA-dependent acyltransferases"/>
    <property type="match status" value="1"/>
</dbReference>